<comment type="similarity">
    <text evidence="1">Belongs to the sigma-70 factor family. ECF subfamily.</text>
</comment>
<proteinExistence type="inferred from homology"/>
<dbReference type="InterPro" id="IPR013324">
    <property type="entry name" value="RNA_pol_sigma_r3/r4-like"/>
</dbReference>
<feature type="compositionally biased region" description="Basic and acidic residues" evidence="5">
    <location>
        <begin position="1"/>
        <end position="16"/>
    </location>
</feature>
<dbReference type="InterPro" id="IPR011517">
    <property type="entry name" value="RNA_pol_sigma70_ECF-like"/>
</dbReference>
<evidence type="ECO:0000256" key="5">
    <source>
        <dbReference type="SAM" id="MobiDB-lite"/>
    </source>
</evidence>
<dbReference type="PANTHER" id="PTHR43133:SF39">
    <property type="entry name" value="SIMILAR TO RNA POLYMERASE SIGMA-E FACTOR"/>
    <property type="match status" value="1"/>
</dbReference>
<evidence type="ECO:0000256" key="1">
    <source>
        <dbReference type="ARBA" id="ARBA00010641"/>
    </source>
</evidence>
<name>A0ABW7FJF0_9BURK</name>
<gene>
    <name evidence="7" type="ORF">ACG0Z3_12370</name>
</gene>
<reference evidence="7 8" key="1">
    <citation type="submission" date="2024-08" db="EMBL/GenBank/DDBJ databases">
        <authorList>
            <person name="Lu H."/>
        </authorList>
    </citation>
    <scope>NUCLEOTIDE SEQUENCE [LARGE SCALE GENOMIC DNA]</scope>
    <source>
        <strain evidence="7 8">LKC17W</strain>
    </source>
</reference>
<dbReference type="InterPro" id="IPR036388">
    <property type="entry name" value="WH-like_DNA-bd_sf"/>
</dbReference>
<dbReference type="SUPFAM" id="SSF88659">
    <property type="entry name" value="Sigma3 and sigma4 domains of RNA polymerase sigma factors"/>
    <property type="match status" value="1"/>
</dbReference>
<protein>
    <submittedName>
        <fullName evidence="7">ECF-type sigma factor</fullName>
    </submittedName>
</protein>
<evidence type="ECO:0000313" key="8">
    <source>
        <dbReference type="Proteomes" id="UP001606301"/>
    </source>
</evidence>
<dbReference type="EMBL" id="JBIGHW010000006">
    <property type="protein sequence ID" value="MFG6441473.1"/>
    <property type="molecule type" value="Genomic_DNA"/>
</dbReference>
<keyword evidence="4" id="KW-0804">Transcription</keyword>
<evidence type="ECO:0000256" key="3">
    <source>
        <dbReference type="ARBA" id="ARBA00023082"/>
    </source>
</evidence>
<sequence>MTDHPDLQPTADHDGLQDEFQEEPPAPISAASRFAHLYPELQRLARAKLRREGTLTLMDTSMLVHECYLRLIKQENLSRAERHSFMAYAAQVMRGILVDHARARQSQRRGGRAEHVPIDTALSERLAAPEDQILQVHAALAVLAEAEPRLAEVVEMHYFAGMTEIEIAAALGVSDRTVRRYWEKAKLLLRVALS</sequence>
<dbReference type="NCBIfam" id="TIGR02999">
    <property type="entry name" value="Sig-70_X6"/>
    <property type="match status" value="1"/>
</dbReference>
<comment type="caution">
    <text evidence="7">The sequence shown here is derived from an EMBL/GenBank/DDBJ whole genome shotgun (WGS) entry which is preliminary data.</text>
</comment>
<dbReference type="SUPFAM" id="SSF88946">
    <property type="entry name" value="Sigma2 domain of RNA polymerase sigma factors"/>
    <property type="match status" value="1"/>
</dbReference>
<evidence type="ECO:0000259" key="6">
    <source>
        <dbReference type="Pfam" id="PF07638"/>
    </source>
</evidence>
<dbReference type="Proteomes" id="UP001606301">
    <property type="component" value="Unassembled WGS sequence"/>
</dbReference>
<keyword evidence="8" id="KW-1185">Reference proteome</keyword>
<feature type="region of interest" description="Disordered" evidence="5">
    <location>
        <begin position="1"/>
        <end position="24"/>
    </location>
</feature>
<dbReference type="RefSeq" id="WP_394397797.1">
    <property type="nucleotide sequence ID" value="NZ_JBIGHW010000006.1"/>
</dbReference>
<accession>A0ABW7FJF0</accession>
<dbReference type="PANTHER" id="PTHR43133">
    <property type="entry name" value="RNA POLYMERASE ECF-TYPE SIGMA FACTO"/>
    <property type="match status" value="1"/>
</dbReference>
<dbReference type="InterPro" id="IPR014284">
    <property type="entry name" value="RNA_pol_sigma-70_dom"/>
</dbReference>
<evidence type="ECO:0000256" key="4">
    <source>
        <dbReference type="ARBA" id="ARBA00023163"/>
    </source>
</evidence>
<dbReference type="NCBIfam" id="TIGR02937">
    <property type="entry name" value="sigma70-ECF"/>
    <property type="match status" value="1"/>
</dbReference>
<dbReference type="InterPro" id="IPR013325">
    <property type="entry name" value="RNA_pol_sigma_r2"/>
</dbReference>
<evidence type="ECO:0000313" key="7">
    <source>
        <dbReference type="EMBL" id="MFG6441473.1"/>
    </source>
</evidence>
<dbReference type="InterPro" id="IPR053812">
    <property type="entry name" value="HTH_Sigma70_ECF-like"/>
</dbReference>
<dbReference type="Gene3D" id="1.10.10.10">
    <property type="entry name" value="Winged helix-like DNA-binding domain superfamily/Winged helix DNA-binding domain"/>
    <property type="match status" value="1"/>
</dbReference>
<keyword evidence="3" id="KW-0731">Sigma factor</keyword>
<evidence type="ECO:0000256" key="2">
    <source>
        <dbReference type="ARBA" id="ARBA00023015"/>
    </source>
</evidence>
<dbReference type="Pfam" id="PF07638">
    <property type="entry name" value="Sigma70_ECF"/>
    <property type="match status" value="1"/>
</dbReference>
<feature type="domain" description="RNA polymerase sigma-70 ECF-like HTH" evidence="6">
    <location>
        <begin position="33"/>
        <end position="189"/>
    </location>
</feature>
<organism evidence="7 8">
    <name type="scientific">Pelomonas margarita</name>
    <dbReference type="NCBI Taxonomy" id="3299031"/>
    <lineage>
        <taxon>Bacteria</taxon>
        <taxon>Pseudomonadati</taxon>
        <taxon>Pseudomonadota</taxon>
        <taxon>Betaproteobacteria</taxon>
        <taxon>Burkholderiales</taxon>
        <taxon>Sphaerotilaceae</taxon>
        <taxon>Roseateles</taxon>
    </lineage>
</organism>
<keyword evidence="2" id="KW-0805">Transcription regulation</keyword>
<dbReference type="InterPro" id="IPR039425">
    <property type="entry name" value="RNA_pol_sigma-70-like"/>
</dbReference>